<keyword evidence="2 6" id="KW-0238">DNA-binding</keyword>
<dbReference type="Gene3D" id="1.10.1660.10">
    <property type="match status" value="1"/>
</dbReference>
<proteinExistence type="predicted"/>
<dbReference type="Pfam" id="PF13411">
    <property type="entry name" value="MerR_1"/>
    <property type="match status" value="1"/>
</dbReference>
<gene>
    <name evidence="6" type="ORF">HDG69_003512</name>
</gene>
<dbReference type="SUPFAM" id="SSF46955">
    <property type="entry name" value="Putative DNA-binding domain"/>
    <property type="match status" value="1"/>
</dbReference>
<dbReference type="PANTHER" id="PTHR30204">
    <property type="entry name" value="REDOX-CYCLING DRUG-SENSING TRANSCRIPTIONAL ACTIVATOR SOXR"/>
    <property type="match status" value="1"/>
</dbReference>
<keyword evidence="4" id="KW-0804">Transcription</keyword>
<organism evidence="6 7">
    <name type="scientific">Isoptericola halotolerans</name>
    <dbReference type="NCBI Taxonomy" id="300560"/>
    <lineage>
        <taxon>Bacteria</taxon>
        <taxon>Bacillati</taxon>
        <taxon>Actinomycetota</taxon>
        <taxon>Actinomycetes</taxon>
        <taxon>Micrococcales</taxon>
        <taxon>Promicromonosporaceae</taxon>
        <taxon>Isoptericola</taxon>
    </lineage>
</organism>
<evidence type="ECO:0000259" key="5">
    <source>
        <dbReference type="PROSITE" id="PS50937"/>
    </source>
</evidence>
<dbReference type="InterPro" id="IPR009061">
    <property type="entry name" value="DNA-bd_dom_put_sf"/>
</dbReference>
<dbReference type="Gene3D" id="1.10.490.50">
    <property type="entry name" value="Antibiotic binding domain of TipA-like multidrug resistance regulators"/>
    <property type="match status" value="1"/>
</dbReference>
<dbReference type="InterPro" id="IPR012925">
    <property type="entry name" value="TipAS_dom"/>
</dbReference>
<keyword evidence="1" id="KW-0805">Transcription regulation</keyword>
<dbReference type="InterPro" id="IPR036244">
    <property type="entry name" value="TipA-like_antibiotic-bd"/>
</dbReference>
<dbReference type="GO" id="GO:0003677">
    <property type="term" value="F:DNA binding"/>
    <property type="evidence" value="ECO:0007669"/>
    <property type="project" value="UniProtKB-KW"/>
</dbReference>
<evidence type="ECO:0000313" key="7">
    <source>
        <dbReference type="Proteomes" id="UP000757540"/>
    </source>
</evidence>
<dbReference type="SMART" id="SM00422">
    <property type="entry name" value="HTH_MERR"/>
    <property type="match status" value="1"/>
</dbReference>
<dbReference type="PANTHER" id="PTHR30204:SF90">
    <property type="entry name" value="HTH-TYPE TRANSCRIPTIONAL ACTIVATOR MTA"/>
    <property type="match status" value="1"/>
</dbReference>
<dbReference type="Pfam" id="PF07739">
    <property type="entry name" value="TipAS"/>
    <property type="match status" value="1"/>
</dbReference>
<dbReference type="Proteomes" id="UP000757540">
    <property type="component" value="Unassembled WGS sequence"/>
</dbReference>
<dbReference type="InterPro" id="IPR047057">
    <property type="entry name" value="MerR_fam"/>
</dbReference>
<evidence type="ECO:0000256" key="4">
    <source>
        <dbReference type="ARBA" id="ARBA00023163"/>
    </source>
</evidence>
<evidence type="ECO:0000313" key="6">
    <source>
        <dbReference type="EMBL" id="NOV98910.1"/>
    </source>
</evidence>
<dbReference type="PROSITE" id="PS50937">
    <property type="entry name" value="HTH_MERR_2"/>
    <property type="match status" value="1"/>
</dbReference>
<comment type="caution">
    <text evidence="6">The sequence shown here is derived from an EMBL/GenBank/DDBJ whole genome shotgun (WGS) entry which is preliminary data.</text>
</comment>
<name>A0ABX2A894_9MICO</name>
<accession>A0ABX2A894</accession>
<sequence>MSFDGMTVGTVADLVRVSVRTLHHWDEIGLAVPSGRTSAGYRSYSPDDLGRVHRVLVYRELGLSLASIAEILDGSDTDGVEQLRDQQRMLGERIAQMQQMASAVDALLARKESGESLTAQEQTEIFGRTWRQEWSVEAHERWGGTEQWRQFEENVAALSPEERTVLHESGAALFAEMADARRAGVEPSGAAGIAFAERHRALMGSMWECSPSMHVLLGRMFVEDPRFRANLDETEPALSEWLRDAIFAAARSHGVDPVTARWE</sequence>
<protein>
    <submittedName>
        <fullName evidence="6">DNA-binding transcriptional MerR regulator</fullName>
    </submittedName>
</protein>
<dbReference type="RefSeq" id="WP_171785107.1">
    <property type="nucleotide sequence ID" value="NZ_BAAAML010000004.1"/>
</dbReference>
<dbReference type="CDD" id="cd01106">
    <property type="entry name" value="HTH_TipAL-Mta"/>
    <property type="match status" value="1"/>
</dbReference>
<evidence type="ECO:0000256" key="1">
    <source>
        <dbReference type="ARBA" id="ARBA00023015"/>
    </source>
</evidence>
<dbReference type="SUPFAM" id="SSF89082">
    <property type="entry name" value="Antibiotic binding domain of TipA-like multidrug resistance regulators"/>
    <property type="match status" value="1"/>
</dbReference>
<reference evidence="6 7" key="1">
    <citation type="submission" date="2020-05" db="EMBL/GenBank/DDBJ databases">
        <title>Genomic Encyclopedia of Type Strains, Phase III (KMG-III): the genomes of soil and plant-associated and newly described type strains.</title>
        <authorList>
            <person name="Whitman W."/>
        </authorList>
    </citation>
    <scope>NUCLEOTIDE SEQUENCE [LARGE SCALE GENOMIC DNA]</scope>
    <source>
        <strain evidence="6 7">KCTC 19046</strain>
    </source>
</reference>
<evidence type="ECO:0000256" key="3">
    <source>
        <dbReference type="ARBA" id="ARBA00023159"/>
    </source>
</evidence>
<dbReference type="EMBL" id="JABEZU010000005">
    <property type="protein sequence ID" value="NOV98910.1"/>
    <property type="molecule type" value="Genomic_DNA"/>
</dbReference>
<dbReference type="InterPro" id="IPR000551">
    <property type="entry name" value="MerR-type_HTH_dom"/>
</dbReference>
<keyword evidence="7" id="KW-1185">Reference proteome</keyword>
<feature type="domain" description="HTH merR-type" evidence="5">
    <location>
        <begin position="5"/>
        <end position="74"/>
    </location>
</feature>
<keyword evidence="3" id="KW-0010">Activator</keyword>
<evidence type="ECO:0000256" key="2">
    <source>
        <dbReference type="ARBA" id="ARBA00023125"/>
    </source>
</evidence>